<dbReference type="AlphaFoldDB" id="A0A550C2Z0"/>
<comment type="caution">
    <text evidence="1">The sequence shown here is derived from an EMBL/GenBank/DDBJ whole genome shotgun (WGS) entry which is preliminary data.</text>
</comment>
<keyword evidence="2" id="KW-1185">Reference proteome</keyword>
<accession>A0A550C2Z0</accession>
<dbReference type="OrthoDB" id="2748701at2759"/>
<proteinExistence type="predicted"/>
<gene>
    <name evidence="1" type="ORF">BD626DRAFT_509671</name>
</gene>
<evidence type="ECO:0000313" key="2">
    <source>
        <dbReference type="Proteomes" id="UP000320762"/>
    </source>
</evidence>
<dbReference type="Proteomes" id="UP000320762">
    <property type="component" value="Unassembled WGS sequence"/>
</dbReference>
<evidence type="ECO:0008006" key="3">
    <source>
        <dbReference type="Google" id="ProtNLM"/>
    </source>
</evidence>
<dbReference type="STRING" id="97359.A0A550C2Z0"/>
<organism evidence="1 2">
    <name type="scientific">Schizophyllum amplum</name>
    <dbReference type="NCBI Taxonomy" id="97359"/>
    <lineage>
        <taxon>Eukaryota</taxon>
        <taxon>Fungi</taxon>
        <taxon>Dikarya</taxon>
        <taxon>Basidiomycota</taxon>
        <taxon>Agaricomycotina</taxon>
        <taxon>Agaricomycetes</taxon>
        <taxon>Agaricomycetidae</taxon>
        <taxon>Agaricales</taxon>
        <taxon>Schizophyllaceae</taxon>
        <taxon>Schizophyllum</taxon>
    </lineage>
</organism>
<sequence>MATLPAELWLVIFDYACTDNAVTGASLALVSSYIRALSQKHRLQSIAIRGRAQIARLACALEDMPLLYRPRNMLIAVADAEEGYVAPQDVRRILELVAPTIERLHLHMPQVASIGIPAAPRLSELAIYGPFIDAPQLLPMLRDLYVLLNGHRPAALLRDVWRIAPRIQSLYMSQGAATPHDIMLALGISPRDVHGIQRPLSNVMLMPKSLRLLCIEQEGFNTDIAVAICPRQRQFARKLRALAAVDLRLKLAPPQLHDVEPALKFPAER</sequence>
<dbReference type="EMBL" id="VDMD01000031">
    <property type="protein sequence ID" value="TRM59076.1"/>
    <property type="molecule type" value="Genomic_DNA"/>
</dbReference>
<reference evidence="1 2" key="1">
    <citation type="journal article" date="2019" name="New Phytol.">
        <title>Comparative genomics reveals unique wood-decay strategies and fruiting body development in the Schizophyllaceae.</title>
        <authorList>
            <person name="Almasi E."/>
            <person name="Sahu N."/>
            <person name="Krizsan K."/>
            <person name="Balint B."/>
            <person name="Kovacs G.M."/>
            <person name="Kiss B."/>
            <person name="Cseklye J."/>
            <person name="Drula E."/>
            <person name="Henrissat B."/>
            <person name="Nagy I."/>
            <person name="Chovatia M."/>
            <person name="Adam C."/>
            <person name="LaButti K."/>
            <person name="Lipzen A."/>
            <person name="Riley R."/>
            <person name="Grigoriev I.V."/>
            <person name="Nagy L.G."/>
        </authorList>
    </citation>
    <scope>NUCLEOTIDE SEQUENCE [LARGE SCALE GENOMIC DNA]</scope>
    <source>
        <strain evidence="1 2">NL-1724</strain>
    </source>
</reference>
<evidence type="ECO:0000313" key="1">
    <source>
        <dbReference type="EMBL" id="TRM59076.1"/>
    </source>
</evidence>
<protein>
    <recommendedName>
        <fullName evidence="3">F-box domain-containing protein</fullName>
    </recommendedName>
</protein>
<name>A0A550C2Z0_9AGAR</name>